<gene>
    <name evidence="4" type="ORF">HHI36_021991</name>
</gene>
<dbReference type="PROSITE" id="PS00061">
    <property type="entry name" value="ADH_SHORT"/>
    <property type="match status" value="1"/>
</dbReference>
<dbReference type="InterPro" id="IPR002347">
    <property type="entry name" value="SDR_fam"/>
</dbReference>
<evidence type="ECO:0008006" key="6">
    <source>
        <dbReference type="Google" id="ProtNLM"/>
    </source>
</evidence>
<dbReference type="PRINTS" id="PR00080">
    <property type="entry name" value="SDRFAMILY"/>
</dbReference>
<dbReference type="FunFam" id="3.40.50.720:FF:000047">
    <property type="entry name" value="NADP-dependent L-serine/L-allo-threonine dehydrogenase"/>
    <property type="match status" value="1"/>
</dbReference>
<protein>
    <recommendedName>
        <fullName evidence="6">Farnesol dehydrogenase</fullName>
    </recommendedName>
</protein>
<keyword evidence="5" id="KW-1185">Reference proteome</keyword>
<comment type="caution">
    <text evidence="4">The sequence shown here is derived from an EMBL/GenBank/DDBJ whole genome shotgun (WGS) entry which is preliminary data.</text>
</comment>
<reference evidence="4 5" key="1">
    <citation type="journal article" date="2021" name="BMC Biol.">
        <title>Horizontally acquired antibacterial genes associated with adaptive radiation of ladybird beetles.</title>
        <authorList>
            <person name="Li H.S."/>
            <person name="Tang X.F."/>
            <person name="Huang Y.H."/>
            <person name="Xu Z.Y."/>
            <person name="Chen M.L."/>
            <person name="Du X.Y."/>
            <person name="Qiu B.Y."/>
            <person name="Chen P.T."/>
            <person name="Zhang W."/>
            <person name="Slipinski A."/>
            <person name="Escalona H.E."/>
            <person name="Waterhouse R.M."/>
            <person name="Zwick A."/>
            <person name="Pang H."/>
        </authorList>
    </citation>
    <scope>NUCLEOTIDE SEQUENCE [LARGE SCALE GENOMIC DNA]</scope>
    <source>
        <strain evidence="4">SYSU2018</strain>
    </source>
</reference>
<name>A0ABD2MYR1_9CUCU</name>
<dbReference type="Proteomes" id="UP001516400">
    <property type="component" value="Unassembled WGS sequence"/>
</dbReference>
<organism evidence="4 5">
    <name type="scientific">Cryptolaemus montrouzieri</name>
    <dbReference type="NCBI Taxonomy" id="559131"/>
    <lineage>
        <taxon>Eukaryota</taxon>
        <taxon>Metazoa</taxon>
        <taxon>Ecdysozoa</taxon>
        <taxon>Arthropoda</taxon>
        <taxon>Hexapoda</taxon>
        <taxon>Insecta</taxon>
        <taxon>Pterygota</taxon>
        <taxon>Neoptera</taxon>
        <taxon>Endopterygota</taxon>
        <taxon>Coleoptera</taxon>
        <taxon>Polyphaga</taxon>
        <taxon>Cucujiformia</taxon>
        <taxon>Coccinelloidea</taxon>
        <taxon>Coccinellidae</taxon>
        <taxon>Scymninae</taxon>
        <taxon>Scymnini</taxon>
        <taxon>Cryptolaemus</taxon>
    </lineage>
</organism>
<dbReference type="PANTHER" id="PTHR43115:SF4">
    <property type="entry name" value="DEHYDROGENASE_REDUCTASE SDR FAMILY MEMBER 11"/>
    <property type="match status" value="1"/>
</dbReference>
<dbReference type="SUPFAM" id="SSF51735">
    <property type="entry name" value="NAD(P)-binding Rossmann-fold domains"/>
    <property type="match status" value="1"/>
</dbReference>
<dbReference type="InterPro" id="IPR036291">
    <property type="entry name" value="NAD(P)-bd_dom_sf"/>
</dbReference>
<accession>A0ABD2MYR1</accession>
<evidence type="ECO:0000256" key="1">
    <source>
        <dbReference type="ARBA" id="ARBA00006484"/>
    </source>
</evidence>
<evidence type="ECO:0000313" key="4">
    <source>
        <dbReference type="EMBL" id="KAL3271510.1"/>
    </source>
</evidence>
<dbReference type="InterPro" id="IPR020904">
    <property type="entry name" value="Sc_DH/Rdtase_CS"/>
</dbReference>
<evidence type="ECO:0000256" key="2">
    <source>
        <dbReference type="ARBA" id="ARBA00023002"/>
    </source>
</evidence>
<dbReference type="AlphaFoldDB" id="A0ABD2MYR1"/>
<sequence>MEKWQGKVAVVTGASAGIGAAIAKALVQKGVLVAGLARRIDRLEELSRNLSMEEAPGKLYGIKCDITKEEDIIKSFKWITDNMGPVHILINNAGLIRPTNLTEGSTEEWRKVFNVNVIALCICTREALKIMKKNKIDGHIIHINNIGGHVIPCIPKQESLMNVYPASKFAVTALTESLRLELKTIKSKTKVTSISPGMVLTSEFQKNLGSAASLYFKDGPSLTPSDVAEAVVYVLSTGPNVQVQDLIIRPLDDSF</sequence>
<comment type="similarity">
    <text evidence="1 3">Belongs to the short-chain dehydrogenases/reductases (SDR) family.</text>
</comment>
<dbReference type="GO" id="GO:0016616">
    <property type="term" value="F:oxidoreductase activity, acting on the CH-OH group of donors, NAD or NADP as acceptor"/>
    <property type="evidence" value="ECO:0007669"/>
    <property type="project" value="UniProtKB-ARBA"/>
</dbReference>
<dbReference type="PRINTS" id="PR00081">
    <property type="entry name" value="GDHRDH"/>
</dbReference>
<dbReference type="PANTHER" id="PTHR43115">
    <property type="entry name" value="DEHYDROGENASE/REDUCTASE SDR FAMILY MEMBER 11"/>
    <property type="match status" value="1"/>
</dbReference>
<dbReference type="EMBL" id="JABFTP020000042">
    <property type="protein sequence ID" value="KAL3271510.1"/>
    <property type="molecule type" value="Genomic_DNA"/>
</dbReference>
<evidence type="ECO:0000256" key="3">
    <source>
        <dbReference type="RuleBase" id="RU000363"/>
    </source>
</evidence>
<evidence type="ECO:0000313" key="5">
    <source>
        <dbReference type="Proteomes" id="UP001516400"/>
    </source>
</evidence>
<dbReference type="Pfam" id="PF00106">
    <property type="entry name" value="adh_short"/>
    <property type="match status" value="1"/>
</dbReference>
<keyword evidence="2" id="KW-0560">Oxidoreductase</keyword>
<dbReference type="Gene3D" id="3.40.50.720">
    <property type="entry name" value="NAD(P)-binding Rossmann-like Domain"/>
    <property type="match status" value="1"/>
</dbReference>
<proteinExistence type="inferred from homology"/>